<dbReference type="GO" id="GO:0051117">
    <property type="term" value="F:ATPase binding"/>
    <property type="evidence" value="ECO:0007669"/>
    <property type="project" value="TreeGrafter"/>
</dbReference>
<evidence type="ECO:0000256" key="5">
    <source>
        <dbReference type="ARBA" id="ARBA00022781"/>
    </source>
</evidence>
<feature type="transmembrane region" description="Helical" evidence="9">
    <location>
        <begin position="469"/>
        <end position="489"/>
    </location>
</feature>
<accession>L0PC79</accession>
<feature type="transmembrane region" description="Helical" evidence="9">
    <location>
        <begin position="640"/>
        <end position="659"/>
    </location>
</feature>
<evidence type="ECO:0000256" key="8">
    <source>
        <dbReference type="ARBA" id="ARBA00023136"/>
    </source>
</evidence>
<feature type="transmembrane region" description="Helical" evidence="9">
    <location>
        <begin position="763"/>
        <end position="788"/>
    </location>
</feature>
<keyword evidence="5 9" id="KW-0375">Hydrogen ion transport</keyword>
<evidence type="ECO:0000256" key="2">
    <source>
        <dbReference type="ARBA" id="ARBA00009904"/>
    </source>
</evidence>
<comment type="function">
    <text evidence="9">Essential component of the vacuolar proton pump (V-ATPase), a multimeric enzyme that catalyzes the translocation of protons across the membranes. Required for assembly and activity of the V-ATPase.</text>
</comment>
<keyword evidence="3 9" id="KW-0813">Transport</keyword>
<feature type="coiled-coil region" evidence="10">
    <location>
        <begin position="115"/>
        <end position="142"/>
    </location>
</feature>
<evidence type="ECO:0000256" key="3">
    <source>
        <dbReference type="ARBA" id="ARBA00022448"/>
    </source>
</evidence>
<feature type="transmembrane region" description="Helical" evidence="9">
    <location>
        <begin position="419"/>
        <end position="449"/>
    </location>
</feature>
<dbReference type="AlphaFoldDB" id="L0PC79"/>
<evidence type="ECO:0000256" key="1">
    <source>
        <dbReference type="ARBA" id="ARBA00004141"/>
    </source>
</evidence>
<dbReference type="VEuPathDB" id="FungiDB:PNEJI1_003076"/>
<dbReference type="InParanoid" id="L0PC79"/>
<dbReference type="InterPro" id="IPR026028">
    <property type="entry name" value="V-type_ATPase_116kDa_su_euka"/>
</dbReference>
<feature type="transmembrane region" description="Helical" evidence="9">
    <location>
        <begin position="577"/>
        <end position="600"/>
    </location>
</feature>
<dbReference type="PIRSF" id="PIRSF001293">
    <property type="entry name" value="ATP6V0A1"/>
    <property type="match status" value="1"/>
</dbReference>
<keyword evidence="8 9" id="KW-0472">Membrane</keyword>
<dbReference type="GO" id="GO:0000220">
    <property type="term" value="C:vacuolar proton-transporting V-type ATPase, V0 domain"/>
    <property type="evidence" value="ECO:0007669"/>
    <property type="project" value="InterPro"/>
</dbReference>
<keyword evidence="4 9" id="KW-0812">Transmembrane</keyword>
<dbReference type="FunCoup" id="L0PC79">
    <property type="interactions" value="111"/>
</dbReference>
<keyword evidence="7 9" id="KW-0406">Ion transport</keyword>
<dbReference type="GO" id="GO:0046961">
    <property type="term" value="F:proton-transporting ATPase activity, rotational mechanism"/>
    <property type="evidence" value="ECO:0007669"/>
    <property type="project" value="InterPro"/>
</dbReference>
<evidence type="ECO:0000256" key="7">
    <source>
        <dbReference type="ARBA" id="ARBA00023065"/>
    </source>
</evidence>
<feature type="transmembrane region" description="Helical" evidence="9">
    <location>
        <begin position="550"/>
        <end position="571"/>
    </location>
</feature>
<sequence length="830" mass="95495">MSSSTFYREFKCSEEISLVQFYFPVEVAKLTVSALGELGIIHFRDVESFALNVDINVFQRAFVKEIRKLDEVGRQLRFLYGEIKKTDIKISSVRSNDSATKASNLHQTDELYEKISFFENRVRCLNESYQTLEKQYLELIELRHVLDETDKIFNKQDHNARKMSTSSDPDMIPLLESDVEQNLMNIPGIVGISLDFTAGVIPRSCISAFERILWRVLRGNLYMSHVEISNPINDPVTSELVDKDVFIVFSHGKEINNKIRKISESLGATLYAVDNEYSKRYTSIQETNLAIDDLMSILKNTKQTIYTELRLIAENIANWMTIIRKETAIYQIMNLFIYDQNHKCLISEGWCPTNSLHLVRSTLRKVTEQACIQMPSILNEIKTSKTPPTYHRTNKFTEGFQAIIDAYGVASYREANPGLIAIVTFPFLFAIMFGDLGHGFLMFIAALYLCLNEKKLEKKNYGEIFDMAFHGRYIILLMSIFSMYTGLIYNDIFSRPMKLFKSGWEWPKSSENSVLLARQVGVYPFGIDSAWHGSENSLIFMNSYKMKMSVILGVIHMTFSLMLSLTNHIFFKSSLDIWTQFLPSFLFLESIFGYMVFAIIYKWCVDWSKSQTPPPGILNMLIFMFLSPGKIEEPLYKGQAYVQVFLLFIAIICIPWMLFAKPLILKYDHDRAISQGYEGITSQGSTSSNDNDTNETILSNEIDNHFDFMEVLIHQIIHTIEFCLGCLSHCASYLRLWALSLAHNQLSDVLWSMTLANAFKRTGIIGAISLVFIFAFWFVLTVLILCLMEGTSAMLHSLRLHWVEAMSKFYQGEGYAFEPFSFKTIEQEFD</sequence>
<dbReference type="STRING" id="1209962.L0PC79"/>
<dbReference type="GO" id="GO:0007035">
    <property type="term" value="P:vacuolar acidification"/>
    <property type="evidence" value="ECO:0007669"/>
    <property type="project" value="TreeGrafter"/>
</dbReference>
<protein>
    <recommendedName>
        <fullName evidence="9">V-type proton ATPase subunit a</fullName>
    </recommendedName>
</protein>
<dbReference type="Proteomes" id="UP000010422">
    <property type="component" value="Unassembled WGS sequence"/>
</dbReference>
<evidence type="ECO:0000313" key="12">
    <source>
        <dbReference type="Proteomes" id="UP000010422"/>
    </source>
</evidence>
<evidence type="ECO:0000256" key="10">
    <source>
        <dbReference type="SAM" id="Coils"/>
    </source>
</evidence>
<dbReference type="GO" id="GO:0000329">
    <property type="term" value="C:fungal-type vacuole membrane"/>
    <property type="evidence" value="ECO:0007669"/>
    <property type="project" value="TreeGrafter"/>
</dbReference>
<evidence type="ECO:0000256" key="6">
    <source>
        <dbReference type="ARBA" id="ARBA00022989"/>
    </source>
</evidence>
<keyword evidence="6 9" id="KW-1133">Transmembrane helix</keyword>
<gene>
    <name evidence="11" type="ORF">PNEJI1_003076</name>
</gene>
<dbReference type="PANTHER" id="PTHR11629">
    <property type="entry name" value="VACUOLAR PROTON ATPASES"/>
    <property type="match status" value="1"/>
</dbReference>
<proteinExistence type="inferred from homology"/>
<keyword evidence="10" id="KW-0175">Coiled coil</keyword>
<evidence type="ECO:0000256" key="9">
    <source>
        <dbReference type="RuleBase" id="RU361189"/>
    </source>
</evidence>
<reference evidence="11 12" key="1">
    <citation type="journal article" date="2012" name="MBio">
        <title>De novo assembly of the Pneumocystis jirovecii genome from a single bronchoalveolar lavage fluid specimen from a patient.</title>
        <authorList>
            <person name="Cisse O.H."/>
            <person name="Pagni M."/>
            <person name="Hauser P.M."/>
        </authorList>
    </citation>
    <scope>NUCLEOTIDE SEQUENCE [LARGE SCALE GENOMIC DNA]</scope>
    <source>
        <strain evidence="11 12">SE8</strain>
    </source>
</reference>
<organism evidence="12">
    <name type="scientific">Pneumocystis jirovecii</name>
    <name type="common">Human pneumocystis pneumonia agent</name>
    <dbReference type="NCBI Taxonomy" id="42068"/>
    <lineage>
        <taxon>Eukaryota</taxon>
        <taxon>Fungi</taxon>
        <taxon>Dikarya</taxon>
        <taxon>Ascomycota</taxon>
        <taxon>Taphrinomycotina</taxon>
        <taxon>Pneumocystomycetes</taxon>
        <taxon>Pneumocystaceae</taxon>
        <taxon>Pneumocystis</taxon>
    </lineage>
</organism>
<dbReference type="EMBL" id="CAKM01000208">
    <property type="protein sequence ID" value="CCJ29709.1"/>
    <property type="molecule type" value="Genomic_DNA"/>
</dbReference>
<comment type="similarity">
    <text evidence="2 9">Belongs to the V-ATPase 116 kDa subunit family.</text>
</comment>
<evidence type="ECO:0000256" key="4">
    <source>
        <dbReference type="ARBA" id="ARBA00022692"/>
    </source>
</evidence>
<dbReference type="PANTHER" id="PTHR11629:SF63">
    <property type="entry name" value="V-TYPE PROTON ATPASE SUBUNIT A"/>
    <property type="match status" value="1"/>
</dbReference>
<name>L0PC79_PNEJI</name>
<comment type="caution">
    <text evidence="11">The sequence shown here is derived from an EMBL/GenBank/DDBJ whole genome shotgun (WGS) entry which is preliminary data.</text>
</comment>
<comment type="subcellular location">
    <subcellularLocation>
        <location evidence="1">Membrane</location>
        <topology evidence="1">Multi-pass membrane protein</topology>
    </subcellularLocation>
</comment>
<dbReference type="Pfam" id="PF01496">
    <property type="entry name" value="V_ATPase_I"/>
    <property type="match status" value="1"/>
</dbReference>
<evidence type="ECO:0000313" key="11">
    <source>
        <dbReference type="EMBL" id="CCJ29709.1"/>
    </source>
</evidence>
<dbReference type="InterPro" id="IPR002490">
    <property type="entry name" value="V-ATPase_116kDa_su"/>
</dbReference>